<dbReference type="AlphaFoldDB" id="A0A9W6LM25"/>
<keyword evidence="5" id="KW-0378">Hydrolase</keyword>
<dbReference type="GO" id="GO:0004038">
    <property type="term" value="F:allantoinase activity"/>
    <property type="evidence" value="ECO:0007669"/>
    <property type="project" value="TreeGrafter"/>
</dbReference>
<comment type="caution">
    <text evidence="7">The sequence shown here is derived from an EMBL/GenBank/DDBJ whole genome shotgun (WGS) entry which is preliminary data.</text>
</comment>
<evidence type="ECO:0000256" key="3">
    <source>
        <dbReference type="ARBA" id="ARBA00010286"/>
    </source>
</evidence>
<evidence type="ECO:0000256" key="5">
    <source>
        <dbReference type="ARBA" id="ARBA00022801"/>
    </source>
</evidence>
<dbReference type="InterPro" id="IPR050138">
    <property type="entry name" value="DHOase/Allantoinase_Hydrolase"/>
</dbReference>
<gene>
    <name evidence="7" type="primary">pyrC</name>
    <name evidence="7" type="ORF">PM10SUCC1_05080</name>
</gene>
<dbReference type="PANTHER" id="PTHR43668:SF2">
    <property type="entry name" value="ALLANTOINASE"/>
    <property type="match status" value="1"/>
</dbReference>
<dbReference type="SUPFAM" id="SSF51338">
    <property type="entry name" value="Composite domain of metallo-dependent hydrolases"/>
    <property type="match status" value="1"/>
</dbReference>
<feature type="domain" description="Amidohydrolase-related" evidence="6">
    <location>
        <begin position="45"/>
        <end position="375"/>
    </location>
</feature>
<dbReference type="RefSeq" id="WP_281833221.1">
    <property type="nucleotide sequence ID" value="NZ_BSDY01000002.1"/>
</dbReference>
<dbReference type="InterPro" id="IPR011059">
    <property type="entry name" value="Metal-dep_hydrolase_composite"/>
</dbReference>
<dbReference type="InterPro" id="IPR002195">
    <property type="entry name" value="Dihydroorotase_CS"/>
</dbReference>
<dbReference type="GO" id="GO:0005737">
    <property type="term" value="C:cytoplasm"/>
    <property type="evidence" value="ECO:0007669"/>
    <property type="project" value="TreeGrafter"/>
</dbReference>
<sequence>MLIKNCKLIDREGLVDILIQEGKIAKIEAGMEYSGEILDAQGKDVLPGMIDVHTHMREPGMTHKETIETGSMACAKGGVTTYIDMPNTNPATITVEALEEKRRLSEEKSIVNFGFNFGGSLDNNSDEIRRAQNIVATKVFLNISTGKMLIENDEVLGEIFEASEKVMVHAEGEMVQKAIDFARKYNKKLYLCHISQESELELVREARKDYKEIYVEVTPHHLFLNLEEQTQRLRMKPELKPQTDVDAMWRAIEEGMIDTLGTDHAPHTLEEKDAKVTFGIPGIETAMPLMLDAVNEGRLTLAKLVEMYSTKPAEIFNLKGKGRLEAGYDADIIIVDMERRYTLKNEEIVSRCGWTPFDGREVKGRVETTVVNGNVIYSADNEDKFNKINGREVKING</sequence>
<dbReference type="Proteomes" id="UP001144471">
    <property type="component" value="Unassembled WGS sequence"/>
</dbReference>
<dbReference type="Pfam" id="PF01979">
    <property type="entry name" value="Amidohydro_1"/>
    <property type="match status" value="1"/>
</dbReference>
<evidence type="ECO:0000256" key="1">
    <source>
        <dbReference type="ARBA" id="ARBA00001947"/>
    </source>
</evidence>
<dbReference type="GO" id="GO:0006145">
    <property type="term" value="P:purine nucleobase catabolic process"/>
    <property type="evidence" value="ECO:0007669"/>
    <property type="project" value="TreeGrafter"/>
</dbReference>
<accession>A0A9W6LM25</accession>
<dbReference type="CDD" id="cd01318">
    <property type="entry name" value="DHOase_IIb"/>
    <property type="match status" value="1"/>
</dbReference>
<evidence type="ECO:0000313" key="7">
    <source>
        <dbReference type="EMBL" id="GLI54993.1"/>
    </source>
</evidence>
<evidence type="ECO:0000259" key="6">
    <source>
        <dbReference type="Pfam" id="PF01979"/>
    </source>
</evidence>
<keyword evidence="8" id="KW-1185">Reference proteome</keyword>
<dbReference type="InterPro" id="IPR032466">
    <property type="entry name" value="Metal_Hydrolase"/>
</dbReference>
<reference evidence="7" key="1">
    <citation type="submission" date="2022-12" db="EMBL/GenBank/DDBJ databases">
        <title>Reference genome sequencing for broad-spectrum identification of bacterial and archaeal isolates by mass spectrometry.</title>
        <authorList>
            <person name="Sekiguchi Y."/>
            <person name="Tourlousse D.M."/>
        </authorList>
    </citation>
    <scope>NUCLEOTIDE SEQUENCE</scope>
    <source>
        <strain evidence="7">10succ1</strain>
    </source>
</reference>
<keyword evidence="4" id="KW-0479">Metal-binding</keyword>
<evidence type="ECO:0000256" key="2">
    <source>
        <dbReference type="ARBA" id="ARBA00002368"/>
    </source>
</evidence>
<dbReference type="PANTHER" id="PTHR43668">
    <property type="entry name" value="ALLANTOINASE"/>
    <property type="match status" value="1"/>
</dbReference>
<comment type="function">
    <text evidence="2">Catalyzes the reversible cyclization of carbamoyl aspartate to dihydroorotate.</text>
</comment>
<organism evidence="7 8">
    <name type="scientific">Propionigenium maris DSM 9537</name>
    <dbReference type="NCBI Taxonomy" id="1123000"/>
    <lineage>
        <taxon>Bacteria</taxon>
        <taxon>Fusobacteriati</taxon>
        <taxon>Fusobacteriota</taxon>
        <taxon>Fusobacteriia</taxon>
        <taxon>Fusobacteriales</taxon>
        <taxon>Fusobacteriaceae</taxon>
        <taxon>Propionigenium</taxon>
    </lineage>
</organism>
<dbReference type="EMBL" id="BSDY01000002">
    <property type="protein sequence ID" value="GLI54993.1"/>
    <property type="molecule type" value="Genomic_DNA"/>
</dbReference>
<evidence type="ECO:0000313" key="8">
    <source>
        <dbReference type="Proteomes" id="UP001144471"/>
    </source>
</evidence>
<dbReference type="SUPFAM" id="SSF51556">
    <property type="entry name" value="Metallo-dependent hydrolases"/>
    <property type="match status" value="1"/>
</dbReference>
<dbReference type="PROSITE" id="PS00483">
    <property type="entry name" value="DIHYDROOROTASE_2"/>
    <property type="match status" value="1"/>
</dbReference>
<protein>
    <submittedName>
        <fullName evidence="7">Dihydroorotase</fullName>
    </submittedName>
</protein>
<comment type="cofactor">
    <cofactor evidence="1">
        <name>Zn(2+)</name>
        <dbReference type="ChEBI" id="CHEBI:29105"/>
    </cofactor>
</comment>
<evidence type="ECO:0000256" key="4">
    <source>
        <dbReference type="ARBA" id="ARBA00022723"/>
    </source>
</evidence>
<dbReference type="InterPro" id="IPR006680">
    <property type="entry name" value="Amidohydro-rel"/>
</dbReference>
<comment type="similarity">
    <text evidence="3">Belongs to the metallo-dependent hydrolases superfamily. DHOase family. Class I DHOase subfamily.</text>
</comment>
<dbReference type="Gene3D" id="3.20.20.140">
    <property type="entry name" value="Metal-dependent hydrolases"/>
    <property type="match status" value="2"/>
</dbReference>
<dbReference type="GO" id="GO:0046872">
    <property type="term" value="F:metal ion binding"/>
    <property type="evidence" value="ECO:0007669"/>
    <property type="project" value="UniProtKB-KW"/>
</dbReference>
<proteinExistence type="inferred from homology"/>
<name>A0A9W6LM25_9FUSO</name>